<keyword evidence="3" id="KW-1185">Reference proteome</keyword>
<reference evidence="2 3" key="1">
    <citation type="submission" date="2023-08" db="EMBL/GenBank/DDBJ databases">
        <authorList>
            <person name="Palmer J.M."/>
        </authorList>
    </citation>
    <scope>NUCLEOTIDE SEQUENCE [LARGE SCALE GENOMIC DNA]</scope>
    <source>
        <strain evidence="2 3">TWF481</strain>
    </source>
</reference>
<dbReference type="Proteomes" id="UP001370758">
    <property type="component" value="Unassembled WGS sequence"/>
</dbReference>
<evidence type="ECO:0000313" key="2">
    <source>
        <dbReference type="EMBL" id="KAK6502073.1"/>
    </source>
</evidence>
<gene>
    <name evidence="2" type="ORF">TWF481_009884</name>
</gene>
<feature type="region of interest" description="Disordered" evidence="1">
    <location>
        <begin position="57"/>
        <end position="78"/>
    </location>
</feature>
<feature type="compositionally biased region" description="Acidic residues" evidence="1">
    <location>
        <begin position="57"/>
        <end position="77"/>
    </location>
</feature>
<comment type="caution">
    <text evidence="2">The sequence shown here is derived from an EMBL/GenBank/DDBJ whole genome shotgun (WGS) entry which is preliminary data.</text>
</comment>
<evidence type="ECO:0000256" key="1">
    <source>
        <dbReference type="SAM" id="MobiDB-lite"/>
    </source>
</evidence>
<accession>A0AAV9W681</accession>
<dbReference type="EMBL" id="JAVHJL010000006">
    <property type="protein sequence ID" value="KAK6502073.1"/>
    <property type="molecule type" value="Genomic_DNA"/>
</dbReference>
<proteinExistence type="predicted"/>
<evidence type="ECO:0000313" key="3">
    <source>
        <dbReference type="Proteomes" id="UP001370758"/>
    </source>
</evidence>
<organism evidence="2 3">
    <name type="scientific">Arthrobotrys musiformis</name>
    <dbReference type="NCBI Taxonomy" id="47236"/>
    <lineage>
        <taxon>Eukaryota</taxon>
        <taxon>Fungi</taxon>
        <taxon>Dikarya</taxon>
        <taxon>Ascomycota</taxon>
        <taxon>Pezizomycotina</taxon>
        <taxon>Orbiliomycetes</taxon>
        <taxon>Orbiliales</taxon>
        <taxon>Orbiliaceae</taxon>
        <taxon>Arthrobotrys</taxon>
    </lineage>
</organism>
<name>A0AAV9W681_9PEZI</name>
<dbReference type="AlphaFoldDB" id="A0AAV9W681"/>
<protein>
    <submittedName>
        <fullName evidence="2">Uncharacterized protein</fullName>
    </submittedName>
</protein>
<sequence>MASLIEGKRERSGSVQELREKIWELQFQTLNSVAPSHFRRLQGSWRGFMARVFGVEGGEEGQEEEYEEKSDDEDEDEKVAAFWGV</sequence>